<keyword evidence="1" id="KW-0472">Membrane</keyword>
<name>A0A4C1UPB0_EUMVA</name>
<accession>A0A4C1UPB0</accession>
<organism evidence="2 3">
    <name type="scientific">Eumeta variegata</name>
    <name type="common">Bagworm moth</name>
    <name type="synonym">Eumeta japonica</name>
    <dbReference type="NCBI Taxonomy" id="151549"/>
    <lineage>
        <taxon>Eukaryota</taxon>
        <taxon>Metazoa</taxon>
        <taxon>Ecdysozoa</taxon>
        <taxon>Arthropoda</taxon>
        <taxon>Hexapoda</taxon>
        <taxon>Insecta</taxon>
        <taxon>Pterygota</taxon>
        <taxon>Neoptera</taxon>
        <taxon>Endopterygota</taxon>
        <taxon>Lepidoptera</taxon>
        <taxon>Glossata</taxon>
        <taxon>Ditrysia</taxon>
        <taxon>Tineoidea</taxon>
        <taxon>Psychidae</taxon>
        <taxon>Oiketicinae</taxon>
        <taxon>Eumeta</taxon>
    </lineage>
</organism>
<protein>
    <submittedName>
        <fullName evidence="2">Uncharacterized protein</fullName>
    </submittedName>
</protein>
<evidence type="ECO:0000256" key="1">
    <source>
        <dbReference type="SAM" id="Phobius"/>
    </source>
</evidence>
<sequence>MQVLQCKFEVSLACELPKSRWSPPPMDTRNAGGVTSALSVVWKEVRSGLMALYQSRRVRSLGAALALMAVLDSFATVALLTNVRCITQPL</sequence>
<proteinExistence type="predicted"/>
<feature type="transmembrane region" description="Helical" evidence="1">
    <location>
        <begin position="60"/>
        <end position="80"/>
    </location>
</feature>
<dbReference type="EMBL" id="BGZK01000204">
    <property type="protein sequence ID" value="GBP28265.1"/>
    <property type="molecule type" value="Genomic_DNA"/>
</dbReference>
<dbReference type="AlphaFoldDB" id="A0A4C1UPB0"/>
<dbReference type="Proteomes" id="UP000299102">
    <property type="component" value="Unassembled WGS sequence"/>
</dbReference>
<keyword evidence="1" id="KW-0812">Transmembrane</keyword>
<evidence type="ECO:0000313" key="3">
    <source>
        <dbReference type="Proteomes" id="UP000299102"/>
    </source>
</evidence>
<gene>
    <name evidence="2" type="ORF">EVAR_19116_1</name>
</gene>
<reference evidence="2 3" key="1">
    <citation type="journal article" date="2019" name="Commun. Biol.">
        <title>The bagworm genome reveals a unique fibroin gene that provides high tensile strength.</title>
        <authorList>
            <person name="Kono N."/>
            <person name="Nakamura H."/>
            <person name="Ohtoshi R."/>
            <person name="Tomita M."/>
            <person name="Numata K."/>
            <person name="Arakawa K."/>
        </authorList>
    </citation>
    <scope>NUCLEOTIDE SEQUENCE [LARGE SCALE GENOMIC DNA]</scope>
</reference>
<keyword evidence="1" id="KW-1133">Transmembrane helix</keyword>
<evidence type="ECO:0000313" key="2">
    <source>
        <dbReference type="EMBL" id="GBP28265.1"/>
    </source>
</evidence>
<keyword evidence="3" id="KW-1185">Reference proteome</keyword>
<comment type="caution">
    <text evidence="2">The sequence shown here is derived from an EMBL/GenBank/DDBJ whole genome shotgun (WGS) entry which is preliminary data.</text>
</comment>